<organism evidence="1 2">
    <name type="scientific">Oopsacas minuta</name>
    <dbReference type="NCBI Taxonomy" id="111878"/>
    <lineage>
        <taxon>Eukaryota</taxon>
        <taxon>Metazoa</taxon>
        <taxon>Porifera</taxon>
        <taxon>Hexactinellida</taxon>
        <taxon>Hexasterophora</taxon>
        <taxon>Lyssacinosida</taxon>
        <taxon>Leucopsacidae</taxon>
        <taxon>Oopsacas</taxon>
    </lineage>
</organism>
<dbReference type="Proteomes" id="UP001165289">
    <property type="component" value="Unassembled WGS sequence"/>
</dbReference>
<protein>
    <submittedName>
        <fullName evidence="1">Uncharacterized protein</fullName>
    </submittedName>
</protein>
<accession>A0AAV7JDJ2</accession>
<keyword evidence="2" id="KW-1185">Reference proteome</keyword>
<proteinExistence type="predicted"/>
<reference evidence="1 2" key="1">
    <citation type="journal article" date="2023" name="BMC Biol.">
        <title>The compact genome of the sponge Oopsacas minuta (Hexactinellida) is lacking key metazoan core genes.</title>
        <authorList>
            <person name="Santini S."/>
            <person name="Schenkelaars Q."/>
            <person name="Jourda C."/>
            <person name="Duchesne M."/>
            <person name="Belahbib H."/>
            <person name="Rocher C."/>
            <person name="Selva M."/>
            <person name="Riesgo A."/>
            <person name="Vervoort M."/>
            <person name="Leys S.P."/>
            <person name="Kodjabachian L."/>
            <person name="Le Bivic A."/>
            <person name="Borchiellini C."/>
            <person name="Claverie J.M."/>
            <person name="Renard E."/>
        </authorList>
    </citation>
    <scope>NUCLEOTIDE SEQUENCE [LARGE SCALE GENOMIC DNA]</scope>
    <source>
        <strain evidence="1">SPO-2</strain>
    </source>
</reference>
<sequence>MVSPLQVIDRFGNVLWENRHPNSCFSNQPVALISQKETIDTVIELSKLLNPEIVSLNEDGFDHLNGHVKVEVKASMFDGKTLATMTDKGGAPCIACKATRSDINSITKVVCGFPLDCSIEDIKETIRQLTSDGKELMSYNTKERCGITHESASGIDIFPAAPLHSYLRIVDWFLNLIYRIAAGKSKWTEDQMVRDYRGLVCKRIHELTNLLFDQPGGSGNTSTGNMARTFFSYKKPCFRIALSFVPNVYRDALTEIHRNLSALLRVAIVMKLSM</sequence>
<dbReference type="AlphaFoldDB" id="A0AAV7JDJ2"/>
<comment type="caution">
    <text evidence="1">The sequence shown here is derived from an EMBL/GenBank/DDBJ whole genome shotgun (WGS) entry which is preliminary data.</text>
</comment>
<evidence type="ECO:0000313" key="1">
    <source>
        <dbReference type="EMBL" id="KAI6646852.1"/>
    </source>
</evidence>
<gene>
    <name evidence="1" type="ORF">LOD99_9121</name>
</gene>
<evidence type="ECO:0000313" key="2">
    <source>
        <dbReference type="Proteomes" id="UP001165289"/>
    </source>
</evidence>
<dbReference type="EMBL" id="JAKMXF010000351">
    <property type="protein sequence ID" value="KAI6646852.1"/>
    <property type="molecule type" value="Genomic_DNA"/>
</dbReference>
<name>A0AAV7JDJ2_9METZ</name>